<name>A0ACC1N145_9HYPO</name>
<evidence type="ECO:0000313" key="2">
    <source>
        <dbReference type="Proteomes" id="UP001143910"/>
    </source>
</evidence>
<keyword evidence="2" id="KW-1185">Reference proteome</keyword>
<protein>
    <submittedName>
        <fullName evidence="1">Uncharacterized protein</fullName>
    </submittedName>
</protein>
<accession>A0ACC1N145</accession>
<reference evidence="1" key="1">
    <citation type="submission" date="2022-08" db="EMBL/GenBank/DDBJ databases">
        <title>Genome Sequence of Lecanicillium fungicola.</title>
        <authorList>
            <person name="Buettner E."/>
        </authorList>
    </citation>
    <scope>NUCLEOTIDE SEQUENCE</scope>
    <source>
        <strain evidence="1">Babe33</strain>
    </source>
</reference>
<sequence>MMLVTSAMHINGMLRMRCIADVPTTPALFRAVDCWMVAYVAGDTRKTASTSHEQHPAAALLIYEIIRLFDGDIRARAQAEEGIHVLSTWTRQMWQSAASHAAESSTADDTFYRLQRRQQDMTAVPPAFVPPLKSTFAAQKGDADSTWKAWIVAESIRRTYLTSTFVEAVYTVLKQGWASCSAGIAYSGGTGLWDAASPTAWLDHIRSNDIFAIHSVELDRLFEAATPSDVDEFTQAMVAVSFGLDRYEAWEGVSRET</sequence>
<dbReference type="EMBL" id="JANJQO010001167">
    <property type="protein sequence ID" value="KAJ2972351.1"/>
    <property type="molecule type" value="Genomic_DNA"/>
</dbReference>
<organism evidence="1 2">
    <name type="scientific">Zarea fungicola</name>
    <dbReference type="NCBI Taxonomy" id="93591"/>
    <lineage>
        <taxon>Eukaryota</taxon>
        <taxon>Fungi</taxon>
        <taxon>Dikarya</taxon>
        <taxon>Ascomycota</taxon>
        <taxon>Pezizomycotina</taxon>
        <taxon>Sordariomycetes</taxon>
        <taxon>Hypocreomycetidae</taxon>
        <taxon>Hypocreales</taxon>
        <taxon>Cordycipitaceae</taxon>
        <taxon>Zarea</taxon>
    </lineage>
</organism>
<gene>
    <name evidence="1" type="ORF">NQ176_g7208</name>
</gene>
<dbReference type="Proteomes" id="UP001143910">
    <property type="component" value="Unassembled WGS sequence"/>
</dbReference>
<evidence type="ECO:0000313" key="1">
    <source>
        <dbReference type="EMBL" id="KAJ2972351.1"/>
    </source>
</evidence>
<comment type="caution">
    <text evidence="1">The sequence shown here is derived from an EMBL/GenBank/DDBJ whole genome shotgun (WGS) entry which is preliminary data.</text>
</comment>
<proteinExistence type="predicted"/>